<comment type="similarity">
    <text evidence="6">Belongs to the DNA photolyase family.</text>
</comment>
<protein>
    <submittedName>
        <fullName evidence="8">Cryptochrome/photolyase family protein</fullName>
        <ecNumber evidence="8">4.1.99.3</ecNumber>
    </submittedName>
</protein>
<dbReference type="PANTHER" id="PTHR11455:SF9">
    <property type="entry name" value="CRYPTOCHROME CIRCADIAN CLOCK 5 ISOFORM X1"/>
    <property type="match status" value="1"/>
</dbReference>
<dbReference type="PRINTS" id="PR00147">
    <property type="entry name" value="DNAPHOTLYASE"/>
</dbReference>
<keyword evidence="3 6" id="KW-0285">Flavoprotein</keyword>
<dbReference type="RefSeq" id="WP_379727749.1">
    <property type="nucleotide sequence ID" value="NZ_JBHRYJ010000003.1"/>
</dbReference>
<keyword evidence="8" id="KW-0456">Lyase</keyword>
<accession>A0ABV7VGS3</accession>
<dbReference type="InterPro" id="IPR002081">
    <property type="entry name" value="Cryptochrome/DNA_photolyase_1"/>
</dbReference>
<dbReference type="GO" id="GO:0003904">
    <property type="term" value="F:deoxyribodipyrimidine photo-lyase activity"/>
    <property type="evidence" value="ECO:0007669"/>
    <property type="project" value="UniProtKB-EC"/>
</dbReference>
<dbReference type="Gene3D" id="3.40.50.620">
    <property type="entry name" value="HUPs"/>
    <property type="match status" value="1"/>
</dbReference>
<dbReference type="PANTHER" id="PTHR11455">
    <property type="entry name" value="CRYPTOCHROME"/>
    <property type="match status" value="1"/>
</dbReference>
<evidence type="ECO:0000256" key="3">
    <source>
        <dbReference type="ARBA" id="ARBA00022630"/>
    </source>
</evidence>
<dbReference type="PROSITE" id="PS51645">
    <property type="entry name" value="PHR_CRY_ALPHA_BETA"/>
    <property type="match status" value="1"/>
</dbReference>
<evidence type="ECO:0000259" key="7">
    <source>
        <dbReference type="PROSITE" id="PS51645"/>
    </source>
</evidence>
<dbReference type="SUPFAM" id="SSF52425">
    <property type="entry name" value="Cryptochrome/photolyase, N-terminal domain"/>
    <property type="match status" value="1"/>
</dbReference>
<dbReference type="InterPro" id="IPR005101">
    <property type="entry name" value="Cryptochr/Photolyase_FAD-bd"/>
</dbReference>
<evidence type="ECO:0000256" key="6">
    <source>
        <dbReference type="RuleBase" id="RU004182"/>
    </source>
</evidence>
<dbReference type="Gene3D" id="1.10.579.10">
    <property type="entry name" value="DNA Cyclobutane Dipyrimidine Photolyase, subunit A, domain 3"/>
    <property type="match status" value="1"/>
</dbReference>
<evidence type="ECO:0000256" key="2">
    <source>
        <dbReference type="ARBA" id="ARBA00001974"/>
    </source>
</evidence>
<dbReference type="EMBL" id="JBHRYJ010000003">
    <property type="protein sequence ID" value="MFC3676680.1"/>
    <property type="molecule type" value="Genomic_DNA"/>
</dbReference>
<evidence type="ECO:0000256" key="4">
    <source>
        <dbReference type="ARBA" id="ARBA00022827"/>
    </source>
</evidence>
<dbReference type="EC" id="4.1.99.3" evidence="8"/>
<comment type="cofactor">
    <cofactor evidence="1">
        <name>(6R)-5,10-methylene-5,6,7,8-tetrahydrofolate</name>
        <dbReference type="ChEBI" id="CHEBI:15636"/>
    </cofactor>
</comment>
<reference evidence="9" key="1">
    <citation type="journal article" date="2019" name="Int. J. Syst. Evol. Microbiol.">
        <title>The Global Catalogue of Microorganisms (GCM) 10K type strain sequencing project: providing services to taxonomists for standard genome sequencing and annotation.</title>
        <authorList>
            <consortium name="The Broad Institute Genomics Platform"/>
            <consortium name="The Broad Institute Genome Sequencing Center for Infectious Disease"/>
            <person name="Wu L."/>
            <person name="Ma J."/>
        </authorList>
    </citation>
    <scope>NUCLEOTIDE SEQUENCE [LARGE SCALE GENOMIC DNA]</scope>
    <source>
        <strain evidence="9">KCTC 42182</strain>
    </source>
</reference>
<feature type="domain" description="Photolyase/cryptochrome alpha/beta" evidence="7">
    <location>
        <begin position="7"/>
        <end position="136"/>
    </location>
</feature>
<dbReference type="InterPro" id="IPR036155">
    <property type="entry name" value="Crypto/Photolyase_N_sf"/>
</dbReference>
<dbReference type="PROSITE" id="PS00691">
    <property type="entry name" value="DNA_PHOTOLYASES_1_2"/>
    <property type="match status" value="1"/>
</dbReference>
<keyword evidence="4 6" id="KW-0274">FAD</keyword>
<dbReference type="Pfam" id="PF03441">
    <property type="entry name" value="FAD_binding_7"/>
    <property type="match status" value="1"/>
</dbReference>
<dbReference type="SUPFAM" id="SSF48173">
    <property type="entry name" value="Cryptochrome/photolyase FAD-binding domain"/>
    <property type="match status" value="1"/>
</dbReference>
<gene>
    <name evidence="8" type="ORF">ACFOOQ_14075</name>
</gene>
<name>A0ABV7VGS3_9PROT</name>
<keyword evidence="9" id="KW-1185">Reference proteome</keyword>
<dbReference type="InterPro" id="IPR018394">
    <property type="entry name" value="DNA_photolyase_1_CS_C"/>
</dbReference>
<dbReference type="Pfam" id="PF00875">
    <property type="entry name" value="DNA_photolyase"/>
    <property type="match status" value="1"/>
</dbReference>
<organism evidence="8 9">
    <name type="scientific">Ferrovibrio xuzhouensis</name>
    <dbReference type="NCBI Taxonomy" id="1576914"/>
    <lineage>
        <taxon>Bacteria</taxon>
        <taxon>Pseudomonadati</taxon>
        <taxon>Pseudomonadota</taxon>
        <taxon>Alphaproteobacteria</taxon>
        <taxon>Rhodospirillales</taxon>
        <taxon>Rhodospirillaceae</taxon>
        <taxon>Ferrovibrio</taxon>
    </lineage>
</organism>
<sequence>MTADIQAPAILWFRQDLRLADNPALVAAAATGRPVLPVYILDTVSQDWQPGGASRWWLHYSLAALQADLRRRYGAGLLLLRGDPMLLLPELARRTGAGAVYWNRCYEPAAIRRDTTIKAMLRQAGLTVETGNSALLHEPWTVQTRSKGWFRVFSPFWRACRAGPPPAAPQPAPQSLTPCTDSPAGLRLDALGLRPQQPDWAGGLRETWQPGEAGAAARLAEFLDAALPGYAEGRDHPDRAVTSRLSPHLHFGEIGPRQIRQAVLLRAGRNDGATGSAEKFLAELGWREFSHHLLYHVPDLPERNFRPDFDAFPWRDDAALLHCWQRGRTGYPLVDAGMRELWQTGWMHNRVRMIAASFLVKHLRQHWRHGAAWFWDTLVDADLASNAASWQWVAGSGADAAPYFRIFNPVLQGEKFDPDVRYIRRWLPELAKLPDTFIHKPWTAPPDVLRQAGVSLGRTYPEPVVDHDRARKAALAAFASLRNDGREAVGD</sequence>
<comment type="caution">
    <text evidence="8">The sequence shown here is derived from an EMBL/GenBank/DDBJ whole genome shotgun (WGS) entry which is preliminary data.</text>
</comment>
<evidence type="ECO:0000256" key="1">
    <source>
        <dbReference type="ARBA" id="ARBA00001932"/>
    </source>
</evidence>
<evidence type="ECO:0000256" key="5">
    <source>
        <dbReference type="ARBA" id="ARBA00022991"/>
    </source>
</evidence>
<proteinExistence type="inferred from homology"/>
<dbReference type="Proteomes" id="UP001595711">
    <property type="component" value="Unassembled WGS sequence"/>
</dbReference>
<comment type="cofactor">
    <cofactor evidence="2">
        <name>FAD</name>
        <dbReference type="ChEBI" id="CHEBI:57692"/>
    </cofactor>
</comment>
<dbReference type="Gene3D" id="1.25.40.80">
    <property type="match status" value="1"/>
</dbReference>
<keyword evidence="5 6" id="KW-0157">Chromophore</keyword>
<evidence type="ECO:0000313" key="9">
    <source>
        <dbReference type="Proteomes" id="UP001595711"/>
    </source>
</evidence>
<dbReference type="PROSITE" id="PS00394">
    <property type="entry name" value="DNA_PHOTOLYASES_1_1"/>
    <property type="match status" value="1"/>
</dbReference>
<dbReference type="InterPro" id="IPR006050">
    <property type="entry name" value="DNA_photolyase_N"/>
</dbReference>
<dbReference type="InterPro" id="IPR036134">
    <property type="entry name" value="Crypto/Photolyase_FAD-like_sf"/>
</dbReference>
<evidence type="ECO:0000313" key="8">
    <source>
        <dbReference type="EMBL" id="MFC3676680.1"/>
    </source>
</evidence>
<dbReference type="InterPro" id="IPR014729">
    <property type="entry name" value="Rossmann-like_a/b/a_fold"/>
</dbReference>